<keyword evidence="3 5" id="KW-0378">Hydrolase</keyword>
<dbReference type="PANTHER" id="PTHR43344">
    <property type="entry name" value="PHOSPHOSERINE PHOSPHATASE"/>
    <property type="match status" value="1"/>
</dbReference>
<dbReference type="Pfam" id="PF12710">
    <property type="entry name" value="HAD"/>
    <property type="match status" value="1"/>
</dbReference>
<evidence type="ECO:0000256" key="4">
    <source>
        <dbReference type="ARBA" id="ARBA00022842"/>
    </source>
</evidence>
<evidence type="ECO:0000256" key="1">
    <source>
        <dbReference type="ARBA" id="ARBA00009184"/>
    </source>
</evidence>
<gene>
    <name evidence="5" type="ORF">ACFSX4_10545</name>
</gene>
<comment type="caution">
    <text evidence="5">The sequence shown here is derived from an EMBL/GenBank/DDBJ whole genome shotgun (WGS) entry which is preliminary data.</text>
</comment>
<dbReference type="Proteomes" id="UP001597519">
    <property type="component" value="Unassembled WGS sequence"/>
</dbReference>
<name>A0ABW5WVR5_9STAP</name>
<dbReference type="InterPro" id="IPR006385">
    <property type="entry name" value="HAD_hydro_SerB1"/>
</dbReference>
<evidence type="ECO:0000256" key="2">
    <source>
        <dbReference type="ARBA" id="ARBA00022723"/>
    </source>
</evidence>
<sequence>MMKVALFDFDGTIYPYETFNILMEKLKTHPEYKKSYRIFMTKFLPVYTAYKLNIISKMLMQKKAMELYMLSFKGRSKAEIEDFFAQAAAGMAEDLRTSLIEEIKELRQKNYYTVLISGAYVPLLEALFDKGHFDCIIGTEVHYSGGAYNYKEGVQRVHAEGKIDSIKQHFHDKQIDWNESCAYSDSYTDLKMLELVGHPVAVTPDPKLLETAQSNNWRIYSEENGGSL</sequence>
<accession>A0ABW5WVR5</accession>
<dbReference type="InterPro" id="IPR036412">
    <property type="entry name" value="HAD-like_sf"/>
</dbReference>
<evidence type="ECO:0000313" key="6">
    <source>
        <dbReference type="Proteomes" id="UP001597519"/>
    </source>
</evidence>
<keyword evidence="2" id="KW-0479">Metal-binding</keyword>
<evidence type="ECO:0000313" key="5">
    <source>
        <dbReference type="EMBL" id="MFD2830900.1"/>
    </source>
</evidence>
<dbReference type="PANTHER" id="PTHR43344:SF13">
    <property type="entry name" value="PHOSPHATASE RV3661-RELATED"/>
    <property type="match status" value="1"/>
</dbReference>
<dbReference type="EMBL" id="JBHUOQ010000004">
    <property type="protein sequence ID" value="MFD2830900.1"/>
    <property type="molecule type" value="Genomic_DNA"/>
</dbReference>
<evidence type="ECO:0000256" key="3">
    <source>
        <dbReference type="ARBA" id="ARBA00022801"/>
    </source>
</evidence>
<proteinExistence type="inferred from homology"/>
<dbReference type="Gene3D" id="1.20.1440.100">
    <property type="entry name" value="SG protein - dephosphorylation function"/>
    <property type="match status" value="1"/>
</dbReference>
<keyword evidence="6" id="KW-1185">Reference proteome</keyword>
<protein>
    <submittedName>
        <fullName evidence="5">HAD family hydrolase</fullName>
    </submittedName>
</protein>
<dbReference type="InterPro" id="IPR023214">
    <property type="entry name" value="HAD_sf"/>
</dbReference>
<dbReference type="InterPro" id="IPR050582">
    <property type="entry name" value="HAD-like_SerB"/>
</dbReference>
<organism evidence="5 6">
    <name type="scientific">Corticicoccus populi</name>
    <dbReference type="NCBI Taxonomy" id="1812821"/>
    <lineage>
        <taxon>Bacteria</taxon>
        <taxon>Bacillati</taxon>
        <taxon>Bacillota</taxon>
        <taxon>Bacilli</taxon>
        <taxon>Bacillales</taxon>
        <taxon>Staphylococcaceae</taxon>
        <taxon>Corticicoccus</taxon>
    </lineage>
</organism>
<comment type="similarity">
    <text evidence="1">Belongs to the HAD-like hydrolase superfamily. SerB family.</text>
</comment>
<dbReference type="NCBIfam" id="TIGR01490">
    <property type="entry name" value="HAD-SF-IB-hyp1"/>
    <property type="match status" value="1"/>
</dbReference>
<dbReference type="Gene3D" id="3.40.50.1000">
    <property type="entry name" value="HAD superfamily/HAD-like"/>
    <property type="match status" value="1"/>
</dbReference>
<dbReference type="NCBIfam" id="TIGR01488">
    <property type="entry name" value="HAD-SF-IB"/>
    <property type="match status" value="1"/>
</dbReference>
<dbReference type="GO" id="GO:0016787">
    <property type="term" value="F:hydrolase activity"/>
    <property type="evidence" value="ECO:0007669"/>
    <property type="project" value="UniProtKB-KW"/>
</dbReference>
<reference evidence="6" key="1">
    <citation type="journal article" date="2019" name="Int. J. Syst. Evol. Microbiol.">
        <title>The Global Catalogue of Microorganisms (GCM) 10K type strain sequencing project: providing services to taxonomists for standard genome sequencing and annotation.</title>
        <authorList>
            <consortium name="The Broad Institute Genomics Platform"/>
            <consortium name="The Broad Institute Genome Sequencing Center for Infectious Disease"/>
            <person name="Wu L."/>
            <person name="Ma J."/>
        </authorList>
    </citation>
    <scope>NUCLEOTIDE SEQUENCE [LARGE SCALE GENOMIC DNA]</scope>
    <source>
        <strain evidence="6">KCTC 33575</strain>
    </source>
</reference>
<dbReference type="RefSeq" id="WP_377774371.1">
    <property type="nucleotide sequence ID" value="NZ_JBHUOQ010000004.1"/>
</dbReference>
<dbReference type="SUPFAM" id="SSF56784">
    <property type="entry name" value="HAD-like"/>
    <property type="match status" value="1"/>
</dbReference>
<keyword evidence="4" id="KW-0460">Magnesium</keyword>